<organism evidence="2">
    <name type="scientific">freshwater metagenome</name>
    <dbReference type="NCBI Taxonomy" id="449393"/>
    <lineage>
        <taxon>unclassified sequences</taxon>
        <taxon>metagenomes</taxon>
        <taxon>ecological metagenomes</taxon>
    </lineage>
</organism>
<evidence type="ECO:0000313" key="2">
    <source>
        <dbReference type="EMBL" id="CAB5008292.1"/>
    </source>
</evidence>
<dbReference type="GO" id="GO:0003677">
    <property type="term" value="F:DNA binding"/>
    <property type="evidence" value="ECO:0007669"/>
    <property type="project" value="InterPro"/>
</dbReference>
<accession>A0A6J7Q0Y0</accession>
<dbReference type="PROSITE" id="PS50943">
    <property type="entry name" value="HTH_CROC1"/>
    <property type="match status" value="1"/>
</dbReference>
<feature type="domain" description="HTH cro/C1-type" evidence="1">
    <location>
        <begin position="16"/>
        <end position="71"/>
    </location>
</feature>
<dbReference type="InterPro" id="IPR001387">
    <property type="entry name" value="Cro/C1-type_HTH"/>
</dbReference>
<proteinExistence type="predicted"/>
<dbReference type="EMBL" id="CAFBPD010000115">
    <property type="protein sequence ID" value="CAB5008292.1"/>
    <property type="molecule type" value="Genomic_DNA"/>
</dbReference>
<sequence length="83" mass="8930">MVNVHARKARDLAAALAVARRRRGWSQGELADRIGVSRDYIGDLESGQLGLQVSRLMRLFGELGVDVVLTLPQPADESGASDA</sequence>
<evidence type="ECO:0000259" key="1">
    <source>
        <dbReference type="PROSITE" id="PS50943"/>
    </source>
</evidence>
<dbReference type="Gene3D" id="1.10.260.40">
    <property type="entry name" value="lambda repressor-like DNA-binding domains"/>
    <property type="match status" value="1"/>
</dbReference>
<dbReference type="SUPFAM" id="SSF47413">
    <property type="entry name" value="lambda repressor-like DNA-binding domains"/>
    <property type="match status" value="1"/>
</dbReference>
<protein>
    <submittedName>
        <fullName evidence="2">Unannotated protein</fullName>
    </submittedName>
</protein>
<dbReference type="InterPro" id="IPR010982">
    <property type="entry name" value="Lambda_DNA-bd_dom_sf"/>
</dbReference>
<dbReference type="SMART" id="SM00530">
    <property type="entry name" value="HTH_XRE"/>
    <property type="match status" value="1"/>
</dbReference>
<gene>
    <name evidence="2" type="ORF">UFOPK4061_00739</name>
</gene>
<dbReference type="AlphaFoldDB" id="A0A6J7Q0Y0"/>
<dbReference type="CDD" id="cd00093">
    <property type="entry name" value="HTH_XRE"/>
    <property type="match status" value="1"/>
</dbReference>
<reference evidence="2" key="1">
    <citation type="submission" date="2020-05" db="EMBL/GenBank/DDBJ databases">
        <authorList>
            <person name="Chiriac C."/>
            <person name="Salcher M."/>
            <person name="Ghai R."/>
            <person name="Kavagutti S V."/>
        </authorList>
    </citation>
    <scope>NUCLEOTIDE SEQUENCE</scope>
</reference>
<name>A0A6J7Q0Y0_9ZZZZ</name>
<dbReference type="Pfam" id="PF01381">
    <property type="entry name" value="HTH_3"/>
    <property type="match status" value="1"/>
</dbReference>